<feature type="site" description="Interaction with tRNA" evidence="9">
    <location>
        <position position="138"/>
    </location>
</feature>
<dbReference type="InterPro" id="IPR046884">
    <property type="entry name" value="MnmA-like_central"/>
</dbReference>
<evidence type="ECO:0000256" key="4">
    <source>
        <dbReference type="ARBA" id="ARBA00022741"/>
    </source>
</evidence>
<name>A0A0M6Y204_9HYPH</name>
<feature type="active site" description="Cysteine persulfide intermediate" evidence="9">
    <location>
        <position position="209"/>
    </location>
</feature>
<dbReference type="InterPro" id="IPR004506">
    <property type="entry name" value="MnmA-like"/>
</dbReference>
<evidence type="ECO:0000256" key="3">
    <source>
        <dbReference type="ARBA" id="ARBA00022694"/>
    </source>
</evidence>
<keyword evidence="4 9" id="KW-0547">Nucleotide-binding</keyword>
<keyword evidence="6 9" id="KW-0694">RNA-binding</keyword>
<evidence type="ECO:0000256" key="9">
    <source>
        <dbReference type="HAMAP-Rule" id="MF_00144"/>
    </source>
</evidence>
<keyword evidence="5 9" id="KW-0067">ATP-binding</keyword>
<keyword evidence="13" id="KW-1185">Reference proteome</keyword>
<dbReference type="EC" id="2.8.1.13" evidence="9"/>
<dbReference type="RefSeq" id="WP_035909942.1">
    <property type="nucleotide sequence ID" value="NZ_CP045631.1"/>
</dbReference>
<protein>
    <recommendedName>
        <fullName evidence="9">tRNA-specific 2-thiouridylase MnmA</fullName>
        <ecNumber evidence="9">2.8.1.13</ecNumber>
    </recommendedName>
</protein>
<dbReference type="EMBL" id="CXST01000001">
    <property type="protein sequence ID" value="CTQ43734.1"/>
    <property type="molecule type" value="Genomic_DNA"/>
</dbReference>
<dbReference type="STRING" id="187304.B0E33_19110"/>
<evidence type="ECO:0000256" key="2">
    <source>
        <dbReference type="ARBA" id="ARBA00022679"/>
    </source>
</evidence>
<dbReference type="FunFam" id="3.40.50.620:FF:000115">
    <property type="entry name" value="tRNA-specific 2-thiouridylase MnmA"/>
    <property type="match status" value="1"/>
</dbReference>
<feature type="binding site" evidence="9">
    <location>
        <position position="45"/>
    </location>
    <ligand>
        <name>ATP</name>
        <dbReference type="ChEBI" id="CHEBI:30616"/>
    </ligand>
</feature>
<dbReference type="Pfam" id="PF20259">
    <property type="entry name" value="tRNA_Me_trans_M"/>
    <property type="match status" value="1"/>
</dbReference>
<evidence type="ECO:0000256" key="1">
    <source>
        <dbReference type="ARBA" id="ARBA00022555"/>
    </source>
</evidence>
<dbReference type="InterPro" id="IPR014729">
    <property type="entry name" value="Rossmann-like_a/b/a_fold"/>
</dbReference>
<organism evidence="12 13">
    <name type="scientific">Roseibium aggregatum</name>
    <dbReference type="NCBI Taxonomy" id="187304"/>
    <lineage>
        <taxon>Bacteria</taxon>
        <taxon>Pseudomonadati</taxon>
        <taxon>Pseudomonadota</taxon>
        <taxon>Alphaproteobacteria</taxon>
        <taxon>Hyphomicrobiales</taxon>
        <taxon>Stappiaceae</taxon>
        <taxon>Roseibium</taxon>
    </lineage>
</organism>
<comment type="similarity">
    <text evidence="9">Belongs to the MnmA/TRMU family.</text>
</comment>
<dbReference type="InterPro" id="IPR023382">
    <property type="entry name" value="MnmA-like_central_sf"/>
</dbReference>
<feature type="active site" description="Nucleophile" evidence="9">
    <location>
        <position position="113"/>
    </location>
</feature>
<feature type="site" description="Interaction with tRNA" evidence="9">
    <location>
        <position position="349"/>
    </location>
</feature>
<dbReference type="Pfam" id="PF20258">
    <property type="entry name" value="tRNA_Me_trans_C"/>
    <property type="match status" value="1"/>
</dbReference>
<comment type="function">
    <text evidence="9">Catalyzes the 2-thiolation of uridine at the wobble position (U34) of tRNA, leading to the formation of s(2)U34.</text>
</comment>
<feature type="region of interest" description="Interaction with tRNA" evidence="9">
    <location>
        <begin position="159"/>
        <end position="161"/>
    </location>
</feature>
<keyword evidence="2 9" id="KW-0808">Transferase</keyword>
<dbReference type="GO" id="GO:0005737">
    <property type="term" value="C:cytoplasm"/>
    <property type="evidence" value="ECO:0007669"/>
    <property type="project" value="UniProtKB-SubCell"/>
</dbReference>
<dbReference type="PANTHER" id="PTHR11933:SF5">
    <property type="entry name" value="MITOCHONDRIAL TRNA-SPECIFIC 2-THIOURIDYLASE 1"/>
    <property type="match status" value="1"/>
</dbReference>
<proteinExistence type="inferred from homology"/>
<dbReference type="Gene3D" id="3.40.50.620">
    <property type="entry name" value="HUPs"/>
    <property type="match status" value="1"/>
</dbReference>
<keyword evidence="9" id="KW-0963">Cytoplasm</keyword>
<evidence type="ECO:0000256" key="8">
    <source>
        <dbReference type="ARBA" id="ARBA00051542"/>
    </source>
</evidence>
<dbReference type="NCBIfam" id="TIGR00420">
    <property type="entry name" value="trmU"/>
    <property type="match status" value="1"/>
</dbReference>
<keyword evidence="3 9" id="KW-0819">tRNA processing</keyword>
<evidence type="ECO:0000256" key="7">
    <source>
        <dbReference type="ARBA" id="ARBA00023157"/>
    </source>
</evidence>
<feature type="binding site" evidence="9">
    <location>
        <position position="137"/>
    </location>
    <ligand>
        <name>ATP</name>
        <dbReference type="ChEBI" id="CHEBI:30616"/>
    </ligand>
</feature>
<dbReference type="Gene3D" id="2.30.30.280">
    <property type="entry name" value="Adenine nucleotide alpha hydrolases-like domains"/>
    <property type="match status" value="1"/>
</dbReference>
<dbReference type="FunFam" id="2.30.30.280:FF:000001">
    <property type="entry name" value="tRNA-specific 2-thiouridylase MnmA"/>
    <property type="match status" value="1"/>
</dbReference>
<feature type="domain" description="tRNA-specific 2-thiouridylase MnmA-like central" evidence="11">
    <location>
        <begin position="228"/>
        <end position="281"/>
    </location>
</feature>
<dbReference type="InterPro" id="IPR046885">
    <property type="entry name" value="MnmA-like_C"/>
</dbReference>
<dbReference type="NCBIfam" id="NF001138">
    <property type="entry name" value="PRK00143.1"/>
    <property type="match status" value="1"/>
</dbReference>
<feature type="binding site" evidence="9">
    <location>
        <begin position="19"/>
        <end position="26"/>
    </location>
    <ligand>
        <name>ATP</name>
        <dbReference type="ChEBI" id="CHEBI:30616"/>
    </ligand>
</feature>
<dbReference type="SUPFAM" id="SSF52402">
    <property type="entry name" value="Adenine nucleotide alpha hydrolases-like"/>
    <property type="match status" value="1"/>
</dbReference>
<feature type="domain" description="tRNA-specific 2-thiouridylase MnmA-like C-terminal" evidence="10">
    <location>
        <begin position="289"/>
        <end position="369"/>
    </location>
</feature>
<comment type="subcellular location">
    <subcellularLocation>
        <location evidence="9">Cytoplasm</location>
    </subcellularLocation>
</comment>
<dbReference type="GO" id="GO:0002143">
    <property type="term" value="P:tRNA wobble position uridine thiolation"/>
    <property type="evidence" value="ECO:0007669"/>
    <property type="project" value="TreeGrafter"/>
</dbReference>
<keyword evidence="7" id="KW-1015">Disulfide bond</keyword>
<gene>
    <name evidence="9 12" type="primary">mnmA</name>
    <name evidence="12" type="ORF">LAL4801_02175</name>
</gene>
<dbReference type="PANTHER" id="PTHR11933">
    <property type="entry name" value="TRNA 5-METHYLAMINOMETHYL-2-THIOURIDYLATE -METHYLTRANSFERASE"/>
    <property type="match status" value="1"/>
</dbReference>
<dbReference type="AlphaFoldDB" id="A0A0M6Y204"/>
<dbReference type="Pfam" id="PF03054">
    <property type="entry name" value="tRNA_Me_trans"/>
    <property type="match status" value="1"/>
</dbReference>
<evidence type="ECO:0000313" key="12">
    <source>
        <dbReference type="EMBL" id="CTQ43734.1"/>
    </source>
</evidence>
<evidence type="ECO:0000259" key="10">
    <source>
        <dbReference type="Pfam" id="PF20258"/>
    </source>
</evidence>
<dbReference type="GO" id="GO:0103016">
    <property type="term" value="F:tRNA-uridine 2-sulfurtransferase activity"/>
    <property type="evidence" value="ECO:0007669"/>
    <property type="project" value="UniProtKB-EC"/>
</dbReference>
<dbReference type="Gene3D" id="2.40.30.10">
    <property type="entry name" value="Translation factors"/>
    <property type="match status" value="1"/>
</dbReference>
<dbReference type="HAMAP" id="MF_00144">
    <property type="entry name" value="tRNA_thiouridyl_MnmA"/>
    <property type="match status" value="1"/>
</dbReference>
<dbReference type="OrthoDB" id="9800696at2"/>
<dbReference type="Proteomes" id="UP000048926">
    <property type="component" value="Unassembled WGS sequence"/>
</dbReference>
<accession>A0A0M6Y204</accession>
<comment type="caution">
    <text evidence="9">Lacks conserved residue(s) required for the propagation of feature annotation.</text>
</comment>
<keyword evidence="1 9" id="KW-0820">tRNA-binding</keyword>
<evidence type="ECO:0000313" key="13">
    <source>
        <dbReference type="Proteomes" id="UP000048926"/>
    </source>
</evidence>
<reference evidence="13" key="1">
    <citation type="submission" date="2015-07" db="EMBL/GenBank/DDBJ databases">
        <authorList>
            <person name="Rodrigo-Torres Lidia"/>
            <person name="Arahal R.David."/>
        </authorList>
    </citation>
    <scope>NUCLEOTIDE SEQUENCE [LARGE SCALE GENOMIC DNA]</scope>
    <source>
        <strain evidence="13">CECT 4801</strain>
    </source>
</reference>
<comment type="catalytic activity">
    <reaction evidence="8 9">
        <text>S-sulfanyl-L-cysteinyl-[protein] + uridine(34) in tRNA + AH2 + ATP = 2-thiouridine(34) in tRNA + L-cysteinyl-[protein] + A + AMP + diphosphate + H(+)</text>
        <dbReference type="Rhea" id="RHEA:47032"/>
        <dbReference type="Rhea" id="RHEA-COMP:10131"/>
        <dbReference type="Rhea" id="RHEA-COMP:11726"/>
        <dbReference type="Rhea" id="RHEA-COMP:11727"/>
        <dbReference type="Rhea" id="RHEA-COMP:11728"/>
        <dbReference type="ChEBI" id="CHEBI:13193"/>
        <dbReference type="ChEBI" id="CHEBI:15378"/>
        <dbReference type="ChEBI" id="CHEBI:17499"/>
        <dbReference type="ChEBI" id="CHEBI:29950"/>
        <dbReference type="ChEBI" id="CHEBI:30616"/>
        <dbReference type="ChEBI" id="CHEBI:33019"/>
        <dbReference type="ChEBI" id="CHEBI:61963"/>
        <dbReference type="ChEBI" id="CHEBI:65315"/>
        <dbReference type="ChEBI" id="CHEBI:87170"/>
        <dbReference type="ChEBI" id="CHEBI:456215"/>
        <dbReference type="EC" id="2.8.1.13"/>
    </reaction>
</comment>
<evidence type="ECO:0000256" key="5">
    <source>
        <dbReference type="ARBA" id="ARBA00022840"/>
    </source>
</evidence>
<evidence type="ECO:0000256" key="6">
    <source>
        <dbReference type="ARBA" id="ARBA00022884"/>
    </source>
</evidence>
<sequence>MRNSLDLPGRPEDTRVVVAMSGGVDSSVVAALMKAEGYDVIGVTLQLYDHGAAVSKAKSCCAGVDIHDARRAAETIGIPHYVLDYESRFKEQVMDRFADSYIAGETPIPCVSCNQTVKFTDLLKTAKDLGADALATGHYVRSAQQGNKRALFRPADLDRDQSYFLFATTQDQLDFIRFPLGGMPKSKVRELAAEFGLTVANKPDSQDICFVPNGDYAEVIRKLRPNAAEPGQIVHMDGRVLGEHDGIIHYTIGQRRGLGVATGDPLYVVRLDPDERRVVVGPREALATRTILLREMNWIGDQPLDEGDEIELFAKVRSTRPPAPATLRILNGKAFVDLANGETGVAPGQACVFFDTDDETARVLGGGWIHKTERTGDWAIDFPQVKAPVSAA</sequence>
<dbReference type="CDD" id="cd01998">
    <property type="entry name" value="MnmA_TRMU-like"/>
    <property type="match status" value="1"/>
</dbReference>
<dbReference type="GO" id="GO:0000049">
    <property type="term" value="F:tRNA binding"/>
    <property type="evidence" value="ECO:0007669"/>
    <property type="project" value="UniProtKB-KW"/>
</dbReference>
<evidence type="ECO:0000259" key="11">
    <source>
        <dbReference type="Pfam" id="PF20259"/>
    </source>
</evidence>
<dbReference type="GO" id="GO:0005524">
    <property type="term" value="F:ATP binding"/>
    <property type="evidence" value="ECO:0007669"/>
    <property type="project" value="UniProtKB-KW"/>
</dbReference>